<sequence length="133" mass="14749">TVNNLEINNHTEMHDDEHELLMVATSEGGNNPEVSDIHQKDVSRKISVTFLEFPTPKAKKGKLAYQNTIHLDDNQIGETNLDAVEECIEQEESNVSSNTLHAVANNNVISHKWFADVPALPNSIQGVMVNECS</sequence>
<comment type="caution">
    <text evidence="1">The sequence shown here is derived from an EMBL/GenBank/DDBJ whole genome shotgun (WGS) entry which is preliminary data.</text>
</comment>
<dbReference type="EMBL" id="VTPC01006144">
    <property type="protein sequence ID" value="KAF2895194.1"/>
    <property type="molecule type" value="Genomic_DNA"/>
</dbReference>
<proteinExistence type="predicted"/>
<name>A0A8K0CX44_IGNLU</name>
<protein>
    <submittedName>
        <fullName evidence="1">Uncharacterized protein</fullName>
    </submittedName>
</protein>
<evidence type="ECO:0000313" key="2">
    <source>
        <dbReference type="Proteomes" id="UP000801492"/>
    </source>
</evidence>
<keyword evidence="2" id="KW-1185">Reference proteome</keyword>
<feature type="non-terminal residue" evidence="1">
    <location>
        <position position="133"/>
    </location>
</feature>
<gene>
    <name evidence="1" type="ORF">ILUMI_10982</name>
</gene>
<evidence type="ECO:0000313" key="1">
    <source>
        <dbReference type="EMBL" id="KAF2895194.1"/>
    </source>
</evidence>
<organism evidence="1 2">
    <name type="scientific">Ignelater luminosus</name>
    <name type="common">Cucubano</name>
    <name type="synonym">Pyrophorus luminosus</name>
    <dbReference type="NCBI Taxonomy" id="2038154"/>
    <lineage>
        <taxon>Eukaryota</taxon>
        <taxon>Metazoa</taxon>
        <taxon>Ecdysozoa</taxon>
        <taxon>Arthropoda</taxon>
        <taxon>Hexapoda</taxon>
        <taxon>Insecta</taxon>
        <taxon>Pterygota</taxon>
        <taxon>Neoptera</taxon>
        <taxon>Endopterygota</taxon>
        <taxon>Coleoptera</taxon>
        <taxon>Polyphaga</taxon>
        <taxon>Elateriformia</taxon>
        <taxon>Elateroidea</taxon>
        <taxon>Elateridae</taxon>
        <taxon>Agrypninae</taxon>
        <taxon>Pyrophorini</taxon>
        <taxon>Ignelater</taxon>
    </lineage>
</organism>
<dbReference type="AlphaFoldDB" id="A0A8K0CX44"/>
<reference evidence="1" key="1">
    <citation type="submission" date="2019-08" db="EMBL/GenBank/DDBJ databases">
        <title>The genome of the North American firefly Photinus pyralis.</title>
        <authorList>
            <consortium name="Photinus pyralis genome working group"/>
            <person name="Fallon T.R."/>
            <person name="Sander Lower S.E."/>
            <person name="Weng J.-K."/>
        </authorList>
    </citation>
    <scope>NUCLEOTIDE SEQUENCE</scope>
    <source>
        <strain evidence="1">TRF0915ILg1</strain>
        <tissue evidence="1">Whole body</tissue>
    </source>
</reference>
<dbReference type="Proteomes" id="UP000801492">
    <property type="component" value="Unassembled WGS sequence"/>
</dbReference>
<accession>A0A8K0CX44</accession>